<comment type="caution">
    <text evidence="1">The sequence shown here is derived from an EMBL/GenBank/DDBJ whole genome shotgun (WGS) entry which is preliminary data.</text>
</comment>
<dbReference type="Pfam" id="PF19461">
    <property type="entry name" value="DUF5998"/>
    <property type="match status" value="1"/>
</dbReference>
<accession>A0ABQ5RJB8</accession>
<organism evidence="1 2">
    <name type="scientific">Brachybacterium conglomeratum</name>
    <dbReference type="NCBI Taxonomy" id="47846"/>
    <lineage>
        <taxon>Bacteria</taxon>
        <taxon>Bacillati</taxon>
        <taxon>Actinomycetota</taxon>
        <taxon>Actinomycetes</taxon>
        <taxon>Micrococcales</taxon>
        <taxon>Dermabacteraceae</taxon>
        <taxon>Brachybacterium</taxon>
    </lineage>
</organism>
<reference evidence="1" key="1">
    <citation type="submission" date="2022-12" db="EMBL/GenBank/DDBJ databases">
        <title>Reference genome sequencing for broad-spectrum identification of bacterial and archaeal isolates by mass spectrometry.</title>
        <authorList>
            <person name="Sekiguchi Y."/>
            <person name="Tourlousse D.M."/>
        </authorList>
    </citation>
    <scope>NUCLEOTIDE SEQUENCE</scope>
    <source>
        <strain evidence="1">5-2</strain>
    </source>
</reference>
<dbReference type="EMBL" id="BSDQ01000001">
    <property type="protein sequence ID" value="GLI31552.1"/>
    <property type="molecule type" value="Genomic_DNA"/>
</dbReference>
<sequence>MPEDRAAAAAWETGAMTTALPADLRKDLETAGYFPQAASRSIERSLRGAAVLTHLVRAETTFDGPEVRRHLTVVVLTATHLLITHLDDDPADALNPSQVVSTTERVRLRRITSTGLSQVFDTDGQLATGRESEITLGVTWDGSRRLDLEPADCGDPTCQADHGYTGSSAPADLALRVSALADGEAAVEEALAFHDRLLEAIDDLGA</sequence>
<proteinExistence type="predicted"/>
<name>A0ABQ5RJB8_9MICO</name>
<gene>
    <name evidence="1" type="ORF">BCONGLO52_23930</name>
</gene>
<dbReference type="Proteomes" id="UP001144451">
    <property type="component" value="Unassembled WGS sequence"/>
</dbReference>
<keyword evidence="2" id="KW-1185">Reference proteome</keyword>
<evidence type="ECO:0008006" key="3">
    <source>
        <dbReference type="Google" id="ProtNLM"/>
    </source>
</evidence>
<protein>
    <recommendedName>
        <fullName evidence="3">Phosphodiesterase</fullName>
    </recommendedName>
</protein>
<evidence type="ECO:0000313" key="2">
    <source>
        <dbReference type="Proteomes" id="UP001144451"/>
    </source>
</evidence>
<evidence type="ECO:0000313" key="1">
    <source>
        <dbReference type="EMBL" id="GLI31552.1"/>
    </source>
</evidence>
<dbReference type="InterPro" id="IPR046040">
    <property type="entry name" value="DUF5998"/>
</dbReference>